<dbReference type="AlphaFoldDB" id="A0A6B3NLR8"/>
<reference evidence="1" key="1">
    <citation type="submission" date="2019-11" db="EMBL/GenBank/DDBJ databases">
        <title>Genomic insights into an expanded diversity of filamentous marine cyanobacteria reveals the extraordinary biosynthetic potential of Moorea and Okeania.</title>
        <authorList>
            <person name="Ferreira Leao T."/>
            <person name="Wang M."/>
            <person name="Moss N."/>
            <person name="Da Silva R."/>
            <person name="Sanders J."/>
            <person name="Nurk S."/>
            <person name="Gurevich A."/>
            <person name="Humphrey G."/>
            <person name="Reher R."/>
            <person name="Zhu Q."/>
            <person name="Belda-Ferre P."/>
            <person name="Glukhov E."/>
            <person name="Rex R."/>
            <person name="Dorrestein P.C."/>
            <person name="Knight R."/>
            <person name="Pevzner P."/>
            <person name="Gerwick W.H."/>
            <person name="Gerwick L."/>
        </authorList>
    </citation>
    <scope>NUCLEOTIDE SEQUENCE</scope>
    <source>
        <strain evidence="1">SIO1C4</strain>
    </source>
</reference>
<dbReference type="EMBL" id="JAAHFQ010000802">
    <property type="protein sequence ID" value="NER31382.1"/>
    <property type="molecule type" value="Genomic_DNA"/>
</dbReference>
<evidence type="ECO:0000313" key="1">
    <source>
        <dbReference type="EMBL" id="NER31382.1"/>
    </source>
</evidence>
<dbReference type="InterPro" id="IPR036866">
    <property type="entry name" value="RibonucZ/Hydroxyglut_hydro"/>
</dbReference>
<dbReference type="SUPFAM" id="SSF56281">
    <property type="entry name" value="Metallo-hydrolase/oxidoreductase"/>
    <property type="match status" value="1"/>
</dbReference>
<gene>
    <name evidence="1" type="ORF">F6J89_28145</name>
</gene>
<keyword evidence="1" id="KW-0378">Hydrolase</keyword>
<proteinExistence type="predicted"/>
<dbReference type="PANTHER" id="PTHR36142:SF2">
    <property type="entry name" value="METALLO-HYDROLASE_OXIDOREDUCTASE SUPERFAMILY PROTEIN"/>
    <property type="match status" value="1"/>
</dbReference>
<dbReference type="PANTHER" id="PTHR36142">
    <property type="entry name" value="METALLO-HYDROLASE/OXIDOREDUCTASE SUPERFAMILY PROTEIN"/>
    <property type="match status" value="1"/>
</dbReference>
<dbReference type="Gene3D" id="3.60.15.10">
    <property type="entry name" value="Ribonuclease Z/Hydroxyacylglutathione hydrolase-like"/>
    <property type="match status" value="1"/>
</dbReference>
<dbReference type="GO" id="GO:0016787">
    <property type="term" value="F:hydrolase activity"/>
    <property type="evidence" value="ECO:0007669"/>
    <property type="project" value="UniProtKB-KW"/>
</dbReference>
<accession>A0A6B3NLR8</accession>
<sequence length="258" mass="28475">MRLTYFGSNSWLLELGQQRILIDPWLVGSLVFGNAPWFFKAEKPQALESLPDQIDLILLSQGLEDHAHKPTLEKLDRSIPVVGSTSASKVVKQLGYTQVSTLIPGQRFTLANQVEICGLPGAPIGPLQIENAYLIKQLDNNTTLYYEPHGYPPSELKDYAPVDVVISPALSIELPLLGPILQGNDTALQLIEWVKPQVFLPTATGGEVEYQGILNSLLKTTGSLEKLRSQLAQRNLRTQVIEPKQGQPFEVKLASRVS</sequence>
<dbReference type="Pfam" id="PF13483">
    <property type="entry name" value="Lactamase_B_3"/>
    <property type="match status" value="1"/>
</dbReference>
<comment type="caution">
    <text evidence="1">The sequence shown here is derived from an EMBL/GenBank/DDBJ whole genome shotgun (WGS) entry which is preliminary data.</text>
</comment>
<name>A0A6B3NLR8_9CYAN</name>
<protein>
    <submittedName>
        <fullName evidence="1">MBL fold metallo-hydrolase</fullName>
    </submittedName>
</protein>
<organism evidence="1">
    <name type="scientific">Symploca sp. SIO1C4</name>
    <dbReference type="NCBI Taxonomy" id="2607765"/>
    <lineage>
        <taxon>Bacteria</taxon>
        <taxon>Bacillati</taxon>
        <taxon>Cyanobacteriota</taxon>
        <taxon>Cyanophyceae</taxon>
        <taxon>Coleofasciculales</taxon>
        <taxon>Coleofasciculaceae</taxon>
        <taxon>Symploca</taxon>
    </lineage>
</organism>